<reference evidence="1" key="1">
    <citation type="submission" date="2018-05" db="EMBL/GenBank/DDBJ databases">
        <authorList>
            <person name="Lanie J.A."/>
            <person name="Ng W.-L."/>
            <person name="Kazmierczak K.M."/>
            <person name="Andrzejewski T.M."/>
            <person name="Davidsen T.M."/>
            <person name="Wayne K.J."/>
            <person name="Tettelin H."/>
            <person name="Glass J.I."/>
            <person name="Rusch D."/>
            <person name="Podicherti R."/>
            <person name="Tsui H.-C.T."/>
            <person name="Winkler M.E."/>
        </authorList>
    </citation>
    <scope>NUCLEOTIDE SEQUENCE</scope>
</reference>
<dbReference type="AlphaFoldDB" id="A0A382J6J2"/>
<accession>A0A382J6J2</accession>
<organism evidence="1">
    <name type="scientific">marine metagenome</name>
    <dbReference type="NCBI Taxonomy" id="408172"/>
    <lineage>
        <taxon>unclassified sequences</taxon>
        <taxon>metagenomes</taxon>
        <taxon>ecological metagenomes</taxon>
    </lineage>
</organism>
<name>A0A382J6J2_9ZZZZ</name>
<evidence type="ECO:0008006" key="2">
    <source>
        <dbReference type="Google" id="ProtNLM"/>
    </source>
</evidence>
<feature type="non-terminal residue" evidence="1">
    <location>
        <position position="60"/>
    </location>
</feature>
<gene>
    <name evidence="1" type="ORF">METZ01_LOCUS260360</name>
</gene>
<sequence length="60" mass="6817">MKPLSDETRPAISVVILAYRANIQIKDFVQQVVTGFCDARINDYELVLVANYDVNSRDID</sequence>
<protein>
    <recommendedName>
        <fullName evidence="2">Glycosyltransferase 2-like domain-containing protein</fullName>
    </recommendedName>
</protein>
<proteinExistence type="predicted"/>
<dbReference type="EMBL" id="UINC01072103">
    <property type="protein sequence ID" value="SVC07506.1"/>
    <property type="molecule type" value="Genomic_DNA"/>
</dbReference>
<evidence type="ECO:0000313" key="1">
    <source>
        <dbReference type="EMBL" id="SVC07506.1"/>
    </source>
</evidence>